<feature type="region of interest" description="Disordered" evidence="1">
    <location>
        <begin position="154"/>
        <end position="181"/>
    </location>
</feature>
<feature type="region of interest" description="Disordered" evidence="1">
    <location>
        <begin position="1"/>
        <end position="65"/>
    </location>
</feature>
<feature type="region of interest" description="Disordered" evidence="1">
    <location>
        <begin position="77"/>
        <end position="103"/>
    </location>
</feature>
<evidence type="ECO:0000313" key="2">
    <source>
        <dbReference type="Proteomes" id="UP001652580"/>
    </source>
</evidence>
<evidence type="ECO:0000313" key="3">
    <source>
        <dbReference type="RefSeq" id="XP_057412514.1"/>
    </source>
</evidence>
<feature type="compositionally biased region" description="Basic and acidic residues" evidence="1">
    <location>
        <begin position="1"/>
        <end position="10"/>
    </location>
</feature>
<feature type="compositionally biased region" description="Basic and acidic residues" evidence="1">
    <location>
        <begin position="28"/>
        <end position="41"/>
    </location>
</feature>
<organism evidence="2 3">
    <name type="scientific">Balaenoptera acutorostrata</name>
    <name type="common">Common minke whale</name>
    <name type="synonym">Balaena rostrata</name>
    <dbReference type="NCBI Taxonomy" id="9767"/>
    <lineage>
        <taxon>Eukaryota</taxon>
        <taxon>Metazoa</taxon>
        <taxon>Chordata</taxon>
        <taxon>Craniata</taxon>
        <taxon>Vertebrata</taxon>
        <taxon>Euteleostomi</taxon>
        <taxon>Mammalia</taxon>
        <taxon>Eutheria</taxon>
        <taxon>Laurasiatheria</taxon>
        <taxon>Artiodactyla</taxon>
        <taxon>Whippomorpha</taxon>
        <taxon>Cetacea</taxon>
        <taxon>Mysticeti</taxon>
        <taxon>Balaenopteridae</taxon>
        <taxon>Balaenoptera</taxon>
    </lineage>
</organism>
<proteinExistence type="predicted"/>
<protein>
    <submittedName>
        <fullName evidence="3">Uncharacterized protein LOC130709211</fullName>
    </submittedName>
</protein>
<reference evidence="3" key="1">
    <citation type="submission" date="2025-08" db="UniProtKB">
        <authorList>
            <consortium name="RefSeq"/>
        </authorList>
    </citation>
    <scope>IDENTIFICATION</scope>
</reference>
<evidence type="ECO:0000256" key="1">
    <source>
        <dbReference type="SAM" id="MobiDB-lite"/>
    </source>
</evidence>
<name>A0ABM3UDU2_BALAC</name>
<gene>
    <name evidence="3" type="primary">LOC130709211</name>
</gene>
<sequence>MGRVRRETRPPDATPMPFSQTPLLARLAEQKHRPLYGEKPNRGSSGGQPRGGSRLPVAPSQARGDCRVTPSVCLARSRHPPGPEKATCPLRPPTHLSPAGLAPPSPGLPGALPAGRHWGLGLSRRWQMAGRLPTARSPQPCSGSPFHAALPAPATIPSRLTGKGPFGARRPLPSRRKRGGLCRPSLGQDPWSLLGLWGRRASKSCPLTHGIGATSQLRNVSTIRSQTQKCHCSSFPPNLGCWLKKEPGCVGAVPWWIKPEFRGPCRGYGICLLVTWIGCECAGARLALMERGSPHRPWAPSRAPLTSATCLPRVRVSRCEAWSLGAQGPVPERGQSEDSSGRHCPPPASRWAVREGHVCGEHRVFMARRGTMGRSLLSQDRPGQGPRALRCDPNTQAAAIDLRCTWRPSATLTPVPLLLSSFPPPGDASGSHDVPPGAKTDGPLGLDFASDAFLWPALGTRRSSPGPEGDWAN</sequence>
<dbReference type="Proteomes" id="UP001652580">
    <property type="component" value="Chromosome 11"/>
</dbReference>
<feature type="region of interest" description="Disordered" evidence="1">
    <location>
        <begin position="421"/>
        <end position="445"/>
    </location>
</feature>
<dbReference type="GeneID" id="130709211"/>
<dbReference type="RefSeq" id="XP_057412514.1">
    <property type="nucleotide sequence ID" value="XM_057556531.1"/>
</dbReference>
<feature type="region of interest" description="Disordered" evidence="1">
    <location>
        <begin position="327"/>
        <end position="348"/>
    </location>
</feature>
<accession>A0ABM3UDU2</accession>
<keyword evidence="2" id="KW-1185">Reference proteome</keyword>